<keyword evidence="3" id="KW-1185">Reference proteome</keyword>
<accession>A0ABP0T921</accession>
<dbReference type="Proteomes" id="UP001497512">
    <property type="component" value="Chromosome 1"/>
</dbReference>
<feature type="region of interest" description="Disordered" evidence="1">
    <location>
        <begin position="1"/>
        <end position="21"/>
    </location>
</feature>
<evidence type="ECO:0000313" key="2">
    <source>
        <dbReference type="EMBL" id="CAK9189768.1"/>
    </source>
</evidence>
<evidence type="ECO:0000313" key="3">
    <source>
        <dbReference type="Proteomes" id="UP001497512"/>
    </source>
</evidence>
<gene>
    <name evidence="2" type="ORF">CSSPTR1EN2_LOCUS419</name>
</gene>
<sequence length="178" mass="19384">MSSTEESTSNRGFGDVDTVDGRSRCCTGTPAVLPMEGERTSYAPFKSDGGSSDLLWILFSFALDFFPRHSVAHSILPRSVPRIVAASYPIIFLGASFAQESDEFSNPILRPSFESLLSPPLPLRSSRGASSRGLTNTFKKIDCGSSRALSPQDLNLFAFNPRILNSRILIYSPDSSII</sequence>
<reference evidence="2 3" key="1">
    <citation type="submission" date="2024-02" db="EMBL/GenBank/DDBJ databases">
        <authorList>
            <consortium name="ELIXIR-Norway"/>
            <consortium name="Elixir Norway"/>
        </authorList>
    </citation>
    <scope>NUCLEOTIDE SEQUENCE [LARGE SCALE GENOMIC DNA]</scope>
</reference>
<dbReference type="EMBL" id="OZ019893">
    <property type="protein sequence ID" value="CAK9189768.1"/>
    <property type="molecule type" value="Genomic_DNA"/>
</dbReference>
<evidence type="ECO:0000256" key="1">
    <source>
        <dbReference type="SAM" id="MobiDB-lite"/>
    </source>
</evidence>
<feature type="compositionally biased region" description="Polar residues" evidence="1">
    <location>
        <begin position="1"/>
        <end position="11"/>
    </location>
</feature>
<name>A0ABP0T921_9BRYO</name>
<organism evidence="2 3">
    <name type="scientific">Sphagnum troendelagicum</name>
    <dbReference type="NCBI Taxonomy" id="128251"/>
    <lineage>
        <taxon>Eukaryota</taxon>
        <taxon>Viridiplantae</taxon>
        <taxon>Streptophyta</taxon>
        <taxon>Embryophyta</taxon>
        <taxon>Bryophyta</taxon>
        <taxon>Sphagnophytina</taxon>
        <taxon>Sphagnopsida</taxon>
        <taxon>Sphagnales</taxon>
        <taxon>Sphagnaceae</taxon>
        <taxon>Sphagnum</taxon>
    </lineage>
</organism>
<proteinExistence type="predicted"/>
<protein>
    <submittedName>
        <fullName evidence="2">Uncharacterized protein</fullName>
    </submittedName>
</protein>